<name>A0ABT1TQ46_9GAMM</name>
<comment type="caution">
    <text evidence="1">The sequence shown here is derived from an EMBL/GenBank/DDBJ whole genome shotgun (WGS) entry which is preliminary data.</text>
</comment>
<evidence type="ECO:0000313" key="1">
    <source>
        <dbReference type="EMBL" id="MCQ8116670.1"/>
    </source>
</evidence>
<sequence>MTTLYVIVCDSTEEAEIAKAWFAKGDFKNIQVKQYDECKYYEIEGSAPNFSFAQRFGRMSDHLFEVRAEK</sequence>
<evidence type="ECO:0000313" key="2">
    <source>
        <dbReference type="Proteomes" id="UP001524570"/>
    </source>
</evidence>
<dbReference type="EMBL" id="JANIBL010000009">
    <property type="protein sequence ID" value="MCQ8116670.1"/>
    <property type="molecule type" value="Genomic_DNA"/>
</dbReference>
<reference evidence="1 2" key="1">
    <citation type="submission" date="2022-07" db="EMBL/GenBank/DDBJ databases">
        <title>Methylomonas rivi sp. nov., Methylomonas rosea sp. nov., Methylomonas aureus sp. nov. and Methylomonas subterranea sp. nov., four novel methanotrophs isolated from a freshwater creek and the deep terrestrial subsurface.</title>
        <authorList>
            <person name="Abin C."/>
            <person name="Sankaranarayanan K."/>
            <person name="Garner C."/>
            <person name="Sindelar R."/>
            <person name="Kotary K."/>
            <person name="Garner R."/>
            <person name="Barclay S."/>
            <person name="Lawson P."/>
            <person name="Krumholz L."/>
        </authorList>
    </citation>
    <scope>NUCLEOTIDE SEQUENCE [LARGE SCALE GENOMIC DNA]</scope>
    <source>
        <strain evidence="1 2">WSC-7</strain>
    </source>
</reference>
<accession>A0ABT1TQ46</accession>
<dbReference type="RefSeq" id="WP_256605905.1">
    <property type="nucleotide sequence ID" value="NZ_JANIBL010000009.1"/>
</dbReference>
<keyword evidence="2" id="KW-1185">Reference proteome</keyword>
<proteinExistence type="predicted"/>
<dbReference type="Proteomes" id="UP001524570">
    <property type="component" value="Unassembled WGS sequence"/>
</dbReference>
<gene>
    <name evidence="1" type="ORF">NP589_04470</name>
</gene>
<organism evidence="1 2">
    <name type="scientific">Methylomonas rosea</name>
    <dbReference type="NCBI Taxonomy" id="2952227"/>
    <lineage>
        <taxon>Bacteria</taxon>
        <taxon>Pseudomonadati</taxon>
        <taxon>Pseudomonadota</taxon>
        <taxon>Gammaproteobacteria</taxon>
        <taxon>Methylococcales</taxon>
        <taxon>Methylococcaceae</taxon>
        <taxon>Methylomonas</taxon>
    </lineage>
</organism>
<protein>
    <submittedName>
        <fullName evidence="1">Uncharacterized protein</fullName>
    </submittedName>
</protein>